<name>A0AAV0T2Q7_9STRA</name>
<organism evidence="2 3">
    <name type="scientific">Peronospora farinosa</name>
    <dbReference type="NCBI Taxonomy" id="134698"/>
    <lineage>
        <taxon>Eukaryota</taxon>
        <taxon>Sar</taxon>
        <taxon>Stramenopiles</taxon>
        <taxon>Oomycota</taxon>
        <taxon>Peronosporomycetes</taxon>
        <taxon>Peronosporales</taxon>
        <taxon>Peronosporaceae</taxon>
        <taxon>Peronospora</taxon>
    </lineage>
</organism>
<proteinExistence type="predicted"/>
<dbReference type="Proteomes" id="UP001159659">
    <property type="component" value="Unassembled WGS sequence"/>
</dbReference>
<comment type="caution">
    <text evidence="2">The sequence shown here is derived from an EMBL/GenBank/DDBJ whole genome shotgun (WGS) entry which is preliminary data.</text>
</comment>
<reference evidence="2" key="1">
    <citation type="submission" date="2022-12" db="EMBL/GenBank/DDBJ databases">
        <authorList>
            <person name="Webb A."/>
        </authorList>
    </citation>
    <scope>NUCLEOTIDE SEQUENCE</scope>
    <source>
        <strain evidence="2">Pf2</strain>
    </source>
</reference>
<evidence type="ECO:0000256" key="1">
    <source>
        <dbReference type="SAM" id="MobiDB-lite"/>
    </source>
</evidence>
<protein>
    <submittedName>
        <fullName evidence="2">Uncharacterized protein</fullName>
    </submittedName>
</protein>
<gene>
    <name evidence="2" type="ORF">PFR002_LOCUS2479</name>
</gene>
<evidence type="ECO:0000313" key="2">
    <source>
        <dbReference type="EMBL" id="CAI5711983.1"/>
    </source>
</evidence>
<dbReference type="AlphaFoldDB" id="A0AAV0T2Q7"/>
<evidence type="ECO:0000313" key="3">
    <source>
        <dbReference type="Proteomes" id="UP001159659"/>
    </source>
</evidence>
<accession>A0AAV0T2Q7</accession>
<dbReference type="EMBL" id="CANTFK010000277">
    <property type="protein sequence ID" value="CAI5711983.1"/>
    <property type="molecule type" value="Genomic_DNA"/>
</dbReference>
<feature type="region of interest" description="Disordered" evidence="1">
    <location>
        <begin position="1"/>
        <end position="27"/>
    </location>
</feature>
<sequence>MTKKSVPRRKRSAPAHAAAPKKKKVVAAKKKHVRELVKAGLWGEIEKLYGKKILAKAKNYAETTQRVKKTPLEIAHEILAKNGYLLSQETAISTTSAPFMNMENRDQHE</sequence>